<evidence type="ECO:0000313" key="3">
    <source>
        <dbReference type="EMBL" id="NYS61268.1"/>
    </source>
</evidence>
<feature type="region of interest" description="Disordered" evidence="1">
    <location>
        <begin position="133"/>
        <end position="164"/>
    </location>
</feature>
<organism evidence="3 4">
    <name type="scientific">Vreelandella salicampi</name>
    <dbReference type="NCBI Taxonomy" id="1449798"/>
    <lineage>
        <taxon>Bacteria</taxon>
        <taxon>Pseudomonadati</taxon>
        <taxon>Pseudomonadota</taxon>
        <taxon>Gammaproteobacteria</taxon>
        <taxon>Oceanospirillales</taxon>
        <taxon>Halomonadaceae</taxon>
        <taxon>Vreelandella</taxon>
    </lineage>
</organism>
<feature type="compositionally biased region" description="Polar residues" evidence="1">
    <location>
        <begin position="98"/>
        <end position="117"/>
    </location>
</feature>
<proteinExistence type="predicted"/>
<feature type="region of interest" description="Disordered" evidence="1">
    <location>
        <begin position="30"/>
        <end position="121"/>
    </location>
</feature>
<dbReference type="Pfam" id="PF05036">
    <property type="entry name" value="SPOR"/>
    <property type="match status" value="1"/>
</dbReference>
<dbReference type="RefSeq" id="WP_179930600.1">
    <property type="nucleotide sequence ID" value="NZ_JACCDF010000009.1"/>
</dbReference>
<sequence>MKYGKTERISGIVILLALAAILIPWLMSDPAPREERPQPSFTIEQPIDAPRRDVAEPVPPESIDLSSSGDAPQTPTTSNDDAIVDDAAVTERDDASPVQDQTQSQNAETQNTETQDSAPRVEDDPIAALMAQADSQRRVSEEAIPATSEQGEWGVQVGTFGNPDNVSRLKRELEENGFHVYTRKRSDDLTTVIVGPFASSADGERASTLIKERVNQQGLLVRVRD</sequence>
<gene>
    <name evidence="3" type="ORF">HZS81_10930</name>
</gene>
<evidence type="ECO:0000313" key="4">
    <source>
        <dbReference type="Proteomes" id="UP000586119"/>
    </source>
</evidence>
<dbReference type="InterPro" id="IPR007730">
    <property type="entry name" value="SPOR-like_dom"/>
</dbReference>
<feature type="compositionally biased region" description="Polar residues" evidence="1">
    <location>
        <begin position="64"/>
        <end position="80"/>
    </location>
</feature>
<reference evidence="3 4" key="1">
    <citation type="journal article" date="2015" name="Int. J. Syst. Evol. Microbiol.">
        <title>Halomonas salicampi sp. nov., a halotolerant and alkalitolerant bacterium isolated from a saltern soil.</title>
        <authorList>
            <person name="Lee J.C."/>
            <person name="Kim Y.S."/>
            <person name="Yun B.S."/>
            <person name="Whang K.S."/>
        </authorList>
    </citation>
    <scope>NUCLEOTIDE SEQUENCE [LARGE SCALE GENOMIC DNA]</scope>
    <source>
        <strain evidence="3 4">BH103</strain>
    </source>
</reference>
<accession>A0A7Z0RV62</accession>
<dbReference type="PANTHER" id="PTHR38687">
    <property type="entry name" value="CELL DIVISION PROTEIN DEDD-RELATED"/>
    <property type="match status" value="1"/>
</dbReference>
<feature type="domain" description="SPOR" evidence="2">
    <location>
        <begin position="147"/>
        <end position="223"/>
    </location>
</feature>
<dbReference type="GO" id="GO:0032153">
    <property type="term" value="C:cell division site"/>
    <property type="evidence" value="ECO:0007669"/>
    <property type="project" value="TreeGrafter"/>
</dbReference>
<name>A0A7Z0RV62_9GAMM</name>
<dbReference type="AlphaFoldDB" id="A0A7Z0RV62"/>
<dbReference type="GO" id="GO:0042834">
    <property type="term" value="F:peptidoglycan binding"/>
    <property type="evidence" value="ECO:0007669"/>
    <property type="project" value="InterPro"/>
</dbReference>
<evidence type="ECO:0000256" key="1">
    <source>
        <dbReference type="SAM" id="MobiDB-lite"/>
    </source>
</evidence>
<dbReference type="InterPro" id="IPR036680">
    <property type="entry name" value="SPOR-like_sf"/>
</dbReference>
<dbReference type="GO" id="GO:0030428">
    <property type="term" value="C:cell septum"/>
    <property type="evidence" value="ECO:0007669"/>
    <property type="project" value="TreeGrafter"/>
</dbReference>
<dbReference type="EMBL" id="JACCDF010000009">
    <property type="protein sequence ID" value="NYS61268.1"/>
    <property type="molecule type" value="Genomic_DNA"/>
</dbReference>
<protein>
    <submittedName>
        <fullName evidence="3">SPOR domain-containing protein</fullName>
    </submittedName>
</protein>
<evidence type="ECO:0000259" key="2">
    <source>
        <dbReference type="PROSITE" id="PS51724"/>
    </source>
</evidence>
<comment type="caution">
    <text evidence="3">The sequence shown here is derived from an EMBL/GenBank/DDBJ whole genome shotgun (WGS) entry which is preliminary data.</text>
</comment>
<dbReference type="SUPFAM" id="SSF110997">
    <property type="entry name" value="Sporulation related repeat"/>
    <property type="match status" value="1"/>
</dbReference>
<dbReference type="InterPro" id="IPR052521">
    <property type="entry name" value="Cell_div_SPOR-domain"/>
</dbReference>
<dbReference type="GO" id="GO:0032506">
    <property type="term" value="P:cytokinetic process"/>
    <property type="evidence" value="ECO:0007669"/>
    <property type="project" value="TreeGrafter"/>
</dbReference>
<dbReference type="PROSITE" id="PS51724">
    <property type="entry name" value="SPOR"/>
    <property type="match status" value="1"/>
</dbReference>
<dbReference type="Gene3D" id="3.30.70.1070">
    <property type="entry name" value="Sporulation related repeat"/>
    <property type="match status" value="1"/>
</dbReference>
<keyword evidence="4" id="KW-1185">Reference proteome</keyword>
<dbReference type="PANTHER" id="PTHR38687:SF1">
    <property type="entry name" value="CELL DIVISION PROTEIN DEDD"/>
    <property type="match status" value="1"/>
</dbReference>
<dbReference type="Proteomes" id="UP000586119">
    <property type="component" value="Unassembled WGS sequence"/>
</dbReference>